<reference evidence="1 2" key="1">
    <citation type="journal article" date="2015" name="Proc. Natl. Acad. Sci. U.S.A.">
        <title>The resurrection genome of Boea hygrometrica: A blueprint for survival of dehydration.</title>
        <authorList>
            <person name="Xiao L."/>
            <person name="Yang G."/>
            <person name="Zhang L."/>
            <person name="Yang X."/>
            <person name="Zhao S."/>
            <person name="Ji Z."/>
            <person name="Zhou Q."/>
            <person name="Hu M."/>
            <person name="Wang Y."/>
            <person name="Chen M."/>
            <person name="Xu Y."/>
            <person name="Jin H."/>
            <person name="Xiao X."/>
            <person name="Hu G."/>
            <person name="Bao F."/>
            <person name="Hu Y."/>
            <person name="Wan P."/>
            <person name="Li L."/>
            <person name="Deng X."/>
            <person name="Kuang T."/>
            <person name="Xiang C."/>
            <person name="Zhu J.K."/>
            <person name="Oliver M.J."/>
            <person name="He Y."/>
        </authorList>
    </citation>
    <scope>NUCLEOTIDE SEQUENCE [LARGE SCALE GENOMIC DNA]</scope>
    <source>
        <strain evidence="2">cv. XS01</strain>
    </source>
</reference>
<evidence type="ECO:0000313" key="1">
    <source>
        <dbReference type="EMBL" id="KZV13534.1"/>
    </source>
</evidence>
<dbReference type="AlphaFoldDB" id="A0A2Z6ZWC3"/>
<protein>
    <submittedName>
        <fullName evidence="1">Uncharacterized protein</fullName>
    </submittedName>
</protein>
<dbReference type="Proteomes" id="UP000250235">
    <property type="component" value="Unassembled WGS sequence"/>
</dbReference>
<name>A0A2Z6ZWC3_9LAMI</name>
<keyword evidence="2" id="KW-1185">Reference proteome</keyword>
<accession>A0A2Z6ZWC3</accession>
<proteinExistence type="predicted"/>
<evidence type="ECO:0000313" key="2">
    <source>
        <dbReference type="Proteomes" id="UP000250235"/>
    </source>
</evidence>
<gene>
    <name evidence="1" type="ORF">F511_45302</name>
</gene>
<dbReference type="EMBL" id="KV036930">
    <property type="protein sequence ID" value="KZV13534.1"/>
    <property type="molecule type" value="Genomic_DNA"/>
</dbReference>
<organism evidence="1 2">
    <name type="scientific">Dorcoceras hygrometricum</name>
    <dbReference type="NCBI Taxonomy" id="472368"/>
    <lineage>
        <taxon>Eukaryota</taxon>
        <taxon>Viridiplantae</taxon>
        <taxon>Streptophyta</taxon>
        <taxon>Embryophyta</taxon>
        <taxon>Tracheophyta</taxon>
        <taxon>Spermatophyta</taxon>
        <taxon>Magnoliopsida</taxon>
        <taxon>eudicotyledons</taxon>
        <taxon>Gunneridae</taxon>
        <taxon>Pentapetalae</taxon>
        <taxon>asterids</taxon>
        <taxon>lamiids</taxon>
        <taxon>Lamiales</taxon>
        <taxon>Gesneriaceae</taxon>
        <taxon>Didymocarpoideae</taxon>
        <taxon>Trichosporeae</taxon>
        <taxon>Loxocarpinae</taxon>
        <taxon>Dorcoceras</taxon>
    </lineage>
</organism>
<sequence length="115" mass="12713">MLRVDSRTSARTLAVHPPREAADSLRRWTPPAAAGCTRRCTAAERRCATLSRRCALRWPIVARRCAVLVARKRAGRATLRATSCAAVRFFSCGGRRPAAAPAMLRRCRDGWSDFS</sequence>